<accession>A0A9Q1HMH5</accession>
<gene>
    <name evidence="2" type="ORF">COCON_G00236170</name>
</gene>
<sequence length="146" mass="16187">MSLSEEPESKGGTLSTDRKRVQVERAGSPVPSCLSMKSDHSMPEPLNFRGEVTGDQRVQVERAGSPVPSCLSMKSEDSMDHIINFRKEFTGDQRVLPSLESSSLEEKSSEKLSPPKQSLLHTLLRGEERKFETVSEPSESGLPRML</sequence>
<dbReference type="Proteomes" id="UP001152803">
    <property type="component" value="Unassembled WGS sequence"/>
</dbReference>
<dbReference type="AlphaFoldDB" id="A0A9Q1HMH5"/>
<dbReference type="OrthoDB" id="8951038at2759"/>
<dbReference type="EMBL" id="JAFJMO010001400">
    <property type="protein sequence ID" value="KAJ8245060.1"/>
    <property type="molecule type" value="Genomic_DNA"/>
</dbReference>
<proteinExistence type="predicted"/>
<feature type="compositionally biased region" description="Low complexity" evidence="1">
    <location>
        <begin position="111"/>
        <end position="120"/>
    </location>
</feature>
<evidence type="ECO:0000256" key="1">
    <source>
        <dbReference type="SAM" id="MobiDB-lite"/>
    </source>
</evidence>
<evidence type="ECO:0000313" key="2">
    <source>
        <dbReference type="EMBL" id="KAJ8245060.1"/>
    </source>
</evidence>
<feature type="region of interest" description="Disordered" evidence="1">
    <location>
        <begin position="1"/>
        <end position="48"/>
    </location>
</feature>
<keyword evidence="3" id="KW-1185">Reference proteome</keyword>
<name>A0A9Q1HMH5_CONCO</name>
<feature type="region of interest" description="Disordered" evidence="1">
    <location>
        <begin position="99"/>
        <end position="124"/>
    </location>
</feature>
<reference evidence="2" key="1">
    <citation type="journal article" date="2023" name="Science">
        <title>Genome structures resolve the early diversification of teleost fishes.</title>
        <authorList>
            <person name="Parey E."/>
            <person name="Louis A."/>
            <person name="Montfort J."/>
            <person name="Bouchez O."/>
            <person name="Roques C."/>
            <person name="Iampietro C."/>
            <person name="Lluch J."/>
            <person name="Castinel A."/>
            <person name="Donnadieu C."/>
            <person name="Desvignes T."/>
            <person name="Floi Bucao C."/>
            <person name="Jouanno E."/>
            <person name="Wen M."/>
            <person name="Mejri S."/>
            <person name="Dirks R."/>
            <person name="Jansen H."/>
            <person name="Henkel C."/>
            <person name="Chen W.J."/>
            <person name="Zahm M."/>
            <person name="Cabau C."/>
            <person name="Klopp C."/>
            <person name="Thompson A.W."/>
            <person name="Robinson-Rechavi M."/>
            <person name="Braasch I."/>
            <person name="Lecointre G."/>
            <person name="Bobe J."/>
            <person name="Postlethwait J.H."/>
            <person name="Berthelot C."/>
            <person name="Roest Crollius H."/>
            <person name="Guiguen Y."/>
        </authorList>
    </citation>
    <scope>NUCLEOTIDE SEQUENCE</scope>
    <source>
        <strain evidence="2">Concon-B</strain>
    </source>
</reference>
<comment type="caution">
    <text evidence="2">The sequence shown here is derived from an EMBL/GenBank/DDBJ whole genome shotgun (WGS) entry which is preliminary data.</text>
</comment>
<protein>
    <submittedName>
        <fullName evidence="2">Uncharacterized protein</fullName>
    </submittedName>
</protein>
<evidence type="ECO:0000313" key="3">
    <source>
        <dbReference type="Proteomes" id="UP001152803"/>
    </source>
</evidence>
<organism evidence="2 3">
    <name type="scientific">Conger conger</name>
    <name type="common">Conger eel</name>
    <name type="synonym">Muraena conger</name>
    <dbReference type="NCBI Taxonomy" id="82655"/>
    <lineage>
        <taxon>Eukaryota</taxon>
        <taxon>Metazoa</taxon>
        <taxon>Chordata</taxon>
        <taxon>Craniata</taxon>
        <taxon>Vertebrata</taxon>
        <taxon>Euteleostomi</taxon>
        <taxon>Actinopterygii</taxon>
        <taxon>Neopterygii</taxon>
        <taxon>Teleostei</taxon>
        <taxon>Anguilliformes</taxon>
        <taxon>Congridae</taxon>
        <taxon>Conger</taxon>
    </lineage>
</organism>